<protein>
    <submittedName>
        <fullName evidence="4">Beta-lactamase family protein</fullName>
    </submittedName>
</protein>
<dbReference type="InterPro" id="IPR012338">
    <property type="entry name" value="Beta-lactam/transpept-like"/>
</dbReference>
<evidence type="ECO:0000256" key="2">
    <source>
        <dbReference type="SAM" id="SignalP"/>
    </source>
</evidence>
<gene>
    <name evidence="4" type="ORF">NF556_15955</name>
</gene>
<dbReference type="SUPFAM" id="SSF56601">
    <property type="entry name" value="beta-lactamase/transpeptidase-like"/>
    <property type="match status" value="1"/>
</dbReference>
<evidence type="ECO:0000313" key="4">
    <source>
        <dbReference type="EMBL" id="USQ79097.1"/>
    </source>
</evidence>
<feature type="domain" description="Beta-lactamase-related" evidence="3">
    <location>
        <begin position="106"/>
        <end position="389"/>
    </location>
</feature>
<dbReference type="Proteomes" id="UP001056455">
    <property type="component" value="Chromosome"/>
</dbReference>
<dbReference type="InterPro" id="IPR001466">
    <property type="entry name" value="Beta-lactam-related"/>
</dbReference>
<proteinExistence type="predicted"/>
<reference evidence="4" key="1">
    <citation type="submission" date="2022-06" db="EMBL/GenBank/DDBJ databases">
        <title>Ornithinimicrobium HY1793.</title>
        <authorList>
            <person name="Huang Y."/>
        </authorList>
    </citation>
    <scope>NUCLEOTIDE SEQUENCE</scope>
    <source>
        <strain evidence="4">HY1793</strain>
    </source>
</reference>
<dbReference type="PANTHER" id="PTHR46825:SF7">
    <property type="entry name" value="D-ALANYL-D-ALANINE CARBOXYPEPTIDASE"/>
    <property type="match status" value="1"/>
</dbReference>
<dbReference type="Pfam" id="PF00144">
    <property type="entry name" value="Beta-lactamase"/>
    <property type="match status" value="1"/>
</dbReference>
<feature type="signal peptide" evidence="2">
    <location>
        <begin position="1"/>
        <end position="26"/>
    </location>
</feature>
<keyword evidence="5" id="KW-1185">Reference proteome</keyword>
<evidence type="ECO:0000259" key="3">
    <source>
        <dbReference type="Pfam" id="PF00144"/>
    </source>
</evidence>
<organism evidence="4 5">
    <name type="scientific">Ornithinimicrobium faecis</name>
    <dbReference type="NCBI Taxonomy" id="2934158"/>
    <lineage>
        <taxon>Bacteria</taxon>
        <taxon>Bacillati</taxon>
        <taxon>Actinomycetota</taxon>
        <taxon>Actinomycetes</taxon>
        <taxon>Micrococcales</taxon>
        <taxon>Ornithinimicrobiaceae</taxon>
        <taxon>Ornithinimicrobium</taxon>
    </lineage>
</organism>
<sequence length="432" mass="45584">MSRRRSTVLTLGVALALVLPMGAAHAGDQPGSDHLDLPDAVTGEDAEGDLHAQIAEAAREAGKIRGASNGIQRQNAPANGLDEATQALVDDGAIGVTARVESPTTQWGGAAGAREVGKNPPALEQSPFRTASITKTMVATLVMQEVEAGTFTLDTPVNDLVPGLFPEHQDVTVEHLLTHRSGAQTGTMLSIAAKGTGPTWEDFIAALGLDYSDEEHLAVVNDAEWLFEPGTGFNYSNAGFIALGMILEGVNDEDLASLLQERVFDPARMRHSAFPDESNTRGPLLMDAMYTGTAEQGGIGWVALDDFDPDVFSAAGGAVTTTRDLNQFTEALLTGELVDPALVDEMLVPRSTETMVYGLGIYRVADPCTPEGEPQQWLYGHDGGSMGTVSLALSSTDGSRQLSLAISGRDMTGAQDSYDLNELLVPMLLATC</sequence>
<dbReference type="EMBL" id="CP099489">
    <property type="protein sequence ID" value="USQ79097.1"/>
    <property type="molecule type" value="Genomic_DNA"/>
</dbReference>
<evidence type="ECO:0000256" key="1">
    <source>
        <dbReference type="SAM" id="MobiDB-lite"/>
    </source>
</evidence>
<feature type="region of interest" description="Disordered" evidence="1">
    <location>
        <begin position="105"/>
        <end position="125"/>
    </location>
</feature>
<dbReference type="RefSeq" id="WP_252592012.1">
    <property type="nucleotide sequence ID" value="NZ_CP099489.1"/>
</dbReference>
<dbReference type="PANTHER" id="PTHR46825">
    <property type="entry name" value="D-ALANYL-D-ALANINE-CARBOXYPEPTIDASE/ENDOPEPTIDASE AMPH"/>
    <property type="match status" value="1"/>
</dbReference>
<dbReference type="Gene3D" id="3.40.710.10">
    <property type="entry name" value="DD-peptidase/beta-lactamase superfamily"/>
    <property type="match status" value="1"/>
</dbReference>
<keyword evidence="2" id="KW-0732">Signal</keyword>
<name>A0ABY4YR74_9MICO</name>
<dbReference type="InterPro" id="IPR050491">
    <property type="entry name" value="AmpC-like"/>
</dbReference>
<feature type="chain" id="PRO_5046997534" evidence="2">
    <location>
        <begin position="27"/>
        <end position="432"/>
    </location>
</feature>
<evidence type="ECO:0000313" key="5">
    <source>
        <dbReference type="Proteomes" id="UP001056455"/>
    </source>
</evidence>
<accession>A0ABY4YR74</accession>